<dbReference type="EMBL" id="BSXV01001556">
    <property type="protein sequence ID" value="GME93218.1"/>
    <property type="molecule type" value="Genomic_DNA"/>
</dbReference>
<dbReference type="Proteomes" id="UP001165101">
    <property type="component" value="Unassembled WGS sequence"/>
</dbReference>
<sequence>MGLAAPKAKQRFGLDPRNTNWANDTSRFGHKHLSKLGWKQGAGLGSVPHAVTTHIKVSFKEDTVGLGAQLAKKNKKIDEFDSGECTGLDVFQRLLGRLNGKEVEIKSELERQREERIISGKWGIAFVRGDTLRT</sequence>
<evidence type="ECO:0000313" key="2">
    <source>
        <dbReference type="Proteomes" id="UP001165101"/>
    </source>
</evidence>
<reference evidence="1" key="1">
    <citation type="submission" date="2023-04" db="EMBL/GenBank/DDBJ databases">
        <title>Candida boidinii NBRC 1967.</title>
        <authorList>
            <person name="Ichikawa N."/>
            <person name="Sato H."/>
            <person name="Tonouchi N."/>
        </authorList>
    </citation>
    <scope>NUCLEOTIDE SEQUENCE</scope>
    <source>
        <strain evidence="1">NBRC 1967</strain>
    </source>
</reference>
<gene>
    <name evidence="1" type="ORF">Cboi01_000305400</name>
</gene>
<protein>
    <submittedName>
        <fullName evidence="1">Unnamed protein product</fullName>
    </submittedName>
</protein>
<name>A0ACB5TR78_CANBO</name>
<keyword evidence="2" id="KW-1185">Reference proteome</keyword>
<accession>A0ACB5TR78</accession>
<proteinExistence type="predicted"/>
<organism evidence="1 2">
    <name type="scientific">Candida boidinii</name>
    <name type="common">Yeast</name>
    <dbReference type="NCBI Taxonomy" id="5477"/>
    <lineage>
        <taxon>Eukaryota</taxon>
        <taxon>Fungi</taxon>
        <taxon>Dikarya</taxon>
        <taxon>Ascomycota</taxon>
        <taxon>Saccharomycotina</taxon>
        <taxon>Pichiomycetes</taxon>
        <taxon>Pichiales</taxon>
        <taxon>Pichiaceae</taxon>
        <taxon>Ogataea</taxon>
        <taxon>Ogataea/Candida clade</taxon>
    </lineage>
</organism>
<comment type="caution">
    <text evidence="1">The sequence shown here is derived from an EMBL/GenBank/DDBJ whole genome shotgun (WGS) entry which is preliminary data.</text>
</comment>
<evidence type="ECO:0000313" key="1">
    <source>
        <dbReference type="EMBL" id="GME93218.1"/>
    </source>
</evidence>